<dbReference type="GeneID" id="68107626"/>
<feature type="compositionally biased region" description="Low complexity" evidence="2">
    <location>
        <begin position="111"/>
        <end position="133"/>
    </location>
</feature>
<feature type="compositionally biased region" description="Basic and acidic residues" evidence="2">
    <location>
        <begin position="143"/>
        <end position="157"/>
    </location>
</feature>
<keyword evidence="3" id="KW-1133">Transmembrane helix</keyword>
<evidence type="ECO:0000313" key="5">
    <source>
        <dbReference type="Proteomes" id="UP000444721"/>
    </source>
</evidence>
<evidence type="ECO:0000256" key="2">
    <source>
        <dbReference type="SAM" id="MobiDB-lite"/>
    </source>
</evidence>
<feature type="transmembrane region" description="Helical" evidence="3">
    <location>
        <begin position="379"/>
        <end position="400"/>
    </location>
</feature>
<evidence type="ECO:0000256" key="3">
    <source>
        <dbReference type="SAM" id="Phobius"/>
    </source>
</evidence>
<proteinExistence type="predicted"/>
<dbReference type="EMBL" id="VFQX01000002">
    <property type="protein sequence ID" value="KAF0984509.1"/>
    <property type="molecule type" value="Genomic_DNA"/>
</dbReference>
<protein>
    <submittedName>
        <fullName evidence="4">Uncharacterized protein</fullName>
    </submittedName>
</protein>
<dbReference type="RefSeq" id="XP_044569222.1">
    <property type="nucleotide sequence ID" value="XM_044707455.1"/>
</dbReference>
<reference evidence="4 5" key="1">
    <citation type="journal article" date="2019" name="Sci. Rep.">
        <title>Nanopore sequencing improves the draft genome of the human pathogenic amoeba Naegleria fowleri.</title>
        <authorList>
            <person name="Liechti N."/>
            <person name="Schurch N."/>
            <person name="Bruggmann R."/>
            <person name="Wittwer M."/>
        </authorList>
    </citation>
    <scope>NUCLEOTIDE SEQUENCE [LARGE SCALE GENOMIC DNA]</scope>
    <source>
        <strain evidence="4 5">ATCC 30894</strain>
    </source>
</reference>
<feature type="compositionally biased region" description="Acidic residues" evidence="2">
    <location>
        <begin position="233"/>
        <end position="248"/>
    </location>
</feature>
<feature type="compositionally biased region" description="Polar residues" evidence="2">
    <location>
        <begin position="298"/>
        <end position="309"/>
    </location>
</feature>
<dbReference type="OrthoDB" id="10493959at2759"/>
<dbReference type="AlphaFoldDB" id="A0A6A5CGS9"/>
<feature type="compositionally biased region" description="Polar residues" evidence="2">
    <location>
        <begin position="1"/>
        <end position="11"/>
    </location>
</feature>
<dbReference type="VEuPathDB" id="AmoebaDB:FDP41_000408"/>
<name>A0A6A5CGS9_NAEFO</name>
<feature type="compositionally biased region" description="Polar residues" evidence="2">
    <location>
        <begin position="68"/>
        <end position="89"/>
    </location>
</feature>
<feature type="region of interest" description="Disordered" evidence="2">
    <location>
        <begin position="1"/>
        <end position="320"/>
    </location>
</feature>
<keyword evidence="3" id="KW-0812">Transmembrane</keyword>
<dbReference type="Proteomes" id="UP000444721">
    <property type="component" value="Unassembled WGS sequence"/>
</dbReference>
<keyword evidence="1" id="KW-0175">Coiled coil</keyword>
<feature type="compositionally biased region" description="Low complexity" evidence="2">
    <location>
        <begin position="310"/>
        <end position="320"/>
    </location>
</feature>
<dbReference type="VEuPathDB" id="AmoebaDB:NfTy_000930"/>
<feature type="compositionally biased region" description="Basic and acidic residues" evidence="2">
    <location>
        <begin position="192"/>
        <end position="221"/>
    </location>
</feature>
<feature type="coiled-coil region" evidence="1">
    <location>
        <begin position="549"/>
        <end position="576"/>
    </location>
</feature>
<feature type="compositionally biased region" description="Acidic residues" evidence="2">
    <location>
        <begin position="48"/>
        <end position="61"/>
    </location>
</feature>
<keyword evidence="3" id="KW-0472">Membrane</keyword>
<gene>
    <name evidence="4" type="ORF">FDP41_000408</name>
</gene>
<sequence length="798" mass="91520">MMQIETKLSSRSNDDENGDDTFSDFDEPPSTIPPKSEAPNNSKKLILESDDDWEDSDENESTVDKSNNDPGIQINNIIKEPVQNNSGDHLNNKDKGDEDSDDDWGDDDSLSDSNNDNNTANSKNNDNNSPSSNLTKPPPLDPDASKKIMEEQRRKLSEMTQGRIFFRLGQSLNDEENEYSDSKDTNNVSKNLDPHDDDNNHGSSDNKKQKQKENNDLKQESEEVLSSNINQDANDDDSSEKWDSDDDSSDQKTKSSSPSDDTEHHASSISTTLIEKPQKTEPTNSVEQKEEEDDDENNIPSSTRVLPNRTNSSSLFSETSTSKIEDSNKISLEIPSLADDKILNSIHSSFFIPPYLNIQERVVQQKTKTVTRCKSANTFSFISLIVSCIMAGVVIGLNFINLHSSLITYLSFSLLISFILLGFNLWFGISETVEDRTVVTESKLPSSELPSKKAISFWKTSDYSTKKKENNEKSYVDSSVKDKYGDKDDDETFDFDGDLEEKLSKISGQKTKPSQPKFNTPETLLPLLSKEPEIQSHFKNYFDTNDKLMSRYKDDLDKYKRECSDLKQKVDTLSHENSILTNTIHHFTRELTNFKNDIEKDPNCASLEERKIIERINRDYSTTITYILNNCQPEQKKNIDSKSDMETKLVFKEIPEKKRYPRKYLRKVKRSEKLEQVPDSIPNIPNIRNGKWYFSADEMYELFKQDMKQRIAHIEDMEARERTSIIPHIKSPSGDDDFRDSRDFSQQEMYEIRNGVYQHKTELYNFGLDNIQFSSEVFAPQNKIRELCKKRLAILSVE</sequence>
<comment type="caution">
    <text evidence="4">The sequence shown here is derived from an EMBL/GenBank/DDBJ whole genome shotgun (WGS) entry which is preliminary data.</text>
</comment>
<feature type="compositionally biased region" description="Acidic residues" evidence="2">
    <location>
        <begin position="97"/>
        <end position="110"/>
    </location>
</feature>
<organism evidence="4 5">
    <name type="scientific">Naegleria fowleri</name>
    <name type="common">Brain eating amoeba</name>
    <dbReference type="NCBI Taxonomy" id="5763"/>
    <lineage>
        <taxon>Eukaryota</taxon>
        <taxon>Discoba</taxon>
        <taxon>Heterolobosea</taxon>
        <taxon>Tetramitia</taxon>
        <taxon>Eutetramitia</taxon>
        <taxon>Vahlkampfiidae</taxon>
        <taxon>Naegleria</taxon>
    </lineage>
</organism>
<feature type="compositionally biased region" description="Acidic residues" evidence="2">
    <location>
        <begin position="15"/>
        <end position="27"/>
    </location>
</feature>
<evidence type="ECO:0000313" key="4">
    <source>
        <dbReference type="EMBL" id="KAF0984509.1"/>
    </source>
</evidence>
<accession>A0A6A5CGS9</accession>
<feature type="transmembrane region" description="Helical" evidence="3">
    <location>
        <begin position="407"/>
        <end position="427"/>
    </location>
</feature>
<dbReference type="VEuPathDB" id="AmoebaDB:NF0005640"/>
<dbReference type="VEuPathDB" id="AmoebaDB:NF0005650"/>
<evidence type="ECO:0000256" key="1">
    <source>
        <dbReference type="SAM" id="Coils"/>
    </source>
</evidence>
<keyword evidence="5" id="KW-1185">Reference proteome</keyword>